<evidence type="ECO:0000313" key="2">
    <source>
        <dbReference type="Proteomes" id="UP001597053"/>
    </source>
</evidence>
<dbReference type="PANTHER" id="PTHR48050:SF13">
    <property type="entry name" value="STEROL 3-BETA-GLUCOSYLTRANSFERASE UGT80A2"/>
    <property type="match status" value="1"/>
</dbReference>
<evidence type="ECO:0000313" key="1">
    <source>
        <dbReference type="EMBL" id="MFD0783781.1"/>
    </source>
</evidence>
<keyword evidence="2" id="KW-1185">Reference proteome</keyword>
<dbReference type="SUPFAM" id="SSF53756">
    <property type="entry name" value="UDP-Glycosyltransferase/glycogen phosphorylase"/>
    <property type="match status" value="1"/>
</dbReference>
<gene>
    <name evidence="1" type="ORF">ACFQZ8_07625</name>
</gene>
<feature type="non-terminal residue" evidence="1">
    <location>
        <position position="309"/>
    </location>
</feature>
<dbReference type="EMBL" id="JBHTHM010000225">
    <property type="protein sequence ID" value="MFD0783781.1"/>
    <property type="molecule type" value="Genomic_DNA"/>
</dbReference>
<dbReference type="InterPro" id="IPR050426">
    <property type="entry name" value="Glycosyltransferase_28"/>
</dbReference>
<dbReference type="Pfam" id="PF00201">
    <property type="entry name" value="UDPGT"/>
    <property type="match status" value="1"/>
</dbReference>
<dbReference type="PANTHER" id="PTHR48050">
    <property type="entry name" value="STEROL 3-BETA-GLUCOSYLTRANSFERASE"/>
    <property type="match status" value="1"/>
</dbReference>
<name>A0ABW3A0A9_9ACTN</name>
<dbReference type="CDD" id="cd03784">
    <property type="entry name" value="GT1_Gtf-like"/>
    <property type="match status" value="1"/>
</dbReference>
<dbReference type="InterPro" id="IPR002213">
    <property type="entry name" value="UDP_glucos_trans"/>
</dbReference>
<proteinExistence type="predicted"/>
<reference evidence="2" key="1">
    <citation type="journal article" date="2019" name="Int. J. Syst. Evol. Microbiol.">
        <title>The Global Catalogue of Microorganisms (GCM) 10K type strain sequencing project: providing services to taxonomists for standard genome sequencing and annotation.</title>
        <authorList>
            <consortium name="The Broad Institute Genomics Platform"/>
            <consortium name="The Broad Institute Genome Sequencing Center for Infectious Disease"/>
            <person name="Wu L."/>
            <person name="Ma J."/>
        </authorList>
    </citation>
    <scope>NUCLEOTIDE SEQUENCE [LARGE SCALE GENOMIC DNA]</scope>
    <source>
        <strain evidence="2">JCM 32148</strain>
    </source>
</reference>
<sequence length="309" mass="32394">MRILIPTTAGRGHFLPIVPFAEALRKAGHEVLVAAPGSFREAVEQTGLDVWPCADEAPDESGEAFTSFAERAPQALLPGVLAAIDSFRPHLILRDMAELASLIAGVMRNVPQVQVLFGLGETLGIVDRMLPVVSAWSAAEGVDLDALMTAAGTQPTLSLLPESYDGLPPVPHGPIHRFSIPDAVHPRTAGDKPLVYLSFGTVSGAFPFGRPALHAAATALADLPIRLVVSLGGYNPEDADTFLDRTGVRVEPWIHPAEEARIIASADVVVGHGGAGTTLACLRNGVPQVAVPLFGDQPLNASRMEAAGV</sequence>
<protein>
    <submittedName>
        <fullName evidence="1">Glycosyltransferase</fullName>
    </submittedName>
</protein>
<organism evidence="1 2">
    <name type="scientific">Micromonospora azadirachtae</name>
    <dbReference type="NCBI Taxonomy" id="1970735"/>
    <lineage>
        <taxon>Bacteria</taxon>
        <taxon>Bacillati</taxon>
        <taxon>Actinomycetota</taxon>
        <taxon>Actinomycetes</taxon>
        <taxon>Micromonosporales</taxon>
        <taxon>Micromonosporaceae</taxon>
        <taxon>Micromonospora</taxon>
    </lineage>
</organism>
<accession>A0ABW3A0A9</accession>
<dbReference type="Proteomes" id="UP001597053">
    <property type="component" value="Unassembled WGS sequence"/>
</dbReference>
<comment type="caution">
    <text evidence="1">The sequence shown here is derived from an EMBL/GenBank/DDBJ whole genome shotgun (WGS) entry which is preliminary data.</text>
</comment>
<dbReference type="Gene3D" id="3.40.50.2000">
    <property type="entry name" value="Glycogen Phosphorylase B"/>
    <property type="match status" value="2"/>
</dbReference>